<evidence type="ECO:0008006" key="3">
    <source>
        <dbReference type="Google" id="ProtNLM"/>
    </source>
</evidence>
<dbReference type="InterPro" id="IPR011050">
    <property type="entry name" value="Pectin_lyase_fold/virulence"/>
</dbReference>
<name>A0A8J3VC63_9ACTN</name>
<gene>
    <name evidence="1" type="ORF">Pka01_76650</name>
</gene>
<dbReference type="EMBL" id="BONV01000053">
    <property type="protein sequence ID" value="GIG84538.1"/>
    <property type="molecule type" value="Genomic_DNA"/>
</dbReference>
<protein>
    <recommendedName>
        <fullName evidence="3">Polymorphic outer membrane protein</fullName>
    </recommendedName>
</protein>
<comment type="caution">
    <text evidence="1">The sequence shown here is derived from an EMBL/GenBank/DDBJ whole genome shotgun (WGS) entry which is preliminary data.</text>
</comment>
<evidence type="ECO:0000313" key="1">
    <source>
        <dbReference type="EMBL" id="GIG84538.1"/>
    </source>
</evidence>
<evidence type="ECO:0000313" key="2">
    <source>
        <dbReference type="Proteomes" id="UP000630097"/>
    </source>
</evidence>
<dbReference type="SUPFAM" id="SSF51126">
    <property type="entry name" value="Pectin lyase-like"/>
    <property type="match status" value="1"/>
</dbReference>
<reference evidence="1 2" key="1">
    <citation type="submission" date="2021-01" db="EMBL/GenBank/DDBJ databases">
        <title>Whole genome shotgun sequence of Planotetraspora kaengkrachanensis NBRC 104272.</title>
        <authorList>
            <person name="Komaki H."/>
            <person name="Tamura T."/>
        </authorList>
    </citation>
    <scope>NUCLEOTIDE SEQUENCE [LARGE SCALE GENOMIC DNA]</scope>
    <source>
        <strain evidence="1 2">NBRC 104272</strain>
    </source>
</reference>
<sequence>MGSFSRILGGVGAVTLAGITLGAAASPVQAMSRSANSVIVPCDAATLVTEIQAANTAGVATLLLAPNCIYNYATGTTPSDALPIITGDVTLVGGLNTTIRRDPAAPGFRILEVASGATLRVRNVSILGGSTSGLGGGIQNAGTVVLEHTILAGNRAMNGGAFANLAGATAMISHSVLKENTAASVGGGAAINFAGTLTLSDVILTRNSAPINGGALNTQPGGVSNLVKSIVRNNTSGSPGGGISNLGTLNLDGTVVGQNRGSGGGGIATANANVTLRNSIVNDNSPDNCSPPNTIPGCVN</sequence>
<dbReference type="Proteomes" id="UP000630097">
    <property type="component" value="Unassembled WGS sequence"/>
</dbReference>
<keyword evidence="2" id="KW-1185">Reference proteome</keyword>
<organism evidence="1 2">
    <name type="scientific">Planotetraspora kaengkrachanensis</name>
    <dbReference type="NCBI Taxonomy" id="575193"/>
    <lineage>
        <taxon>Bacteria</taxon>
        <taxon>Bacillati</taxon>
        <taxon>Actinomycetota</taxon>
        <taxon>Actinomycetes</taxon>
        <taxon>Streptosporangiales</taxon>
        <taxon>Streptosporangiaceae</taxon>
        <taxon>Planotetraspora</taxon>
    </lineage>
</organism>
<dbReference type="AlphaFoldDB" id="A0A8J3VC63"/>
<accession>A0A8J3VC63</accession>
<proteinExistence type="predicted"/>